<comment type="caution">
    <text evidence="1">The sequence shown here is derived from an EMBL/GenBank/DDBJ whole genome shotgun (WGS) entry which is preliminary data.</text>
</comment>
<gene>
    <name evidence="1" type="ORF">Vadar_002877</name>
</gene>
<proteinExistence type="predicted"/>
<dbReference type="Proteomes" id="UP000828048">
    <property type="component" value="Chromosome 8"/>
</dbReference>
<keyword evidence="2" id="KW-1185">Reference proteome</keyword>
<dbReference type="EMBL" id="CM037158">
    <property type="protein sequence ID" value="KAH7850776.1"/>
    <property type="molecule type" value="Genomic_DNA"/>
</dbReference>
<reference evidence="1 2" key="1">
    <citation type="journal article" date="2021" name="Hortic Res">
        <title>High-quality reference genome and annotation aids understanding of berry development for evergreen blueberry (Vaccinium darrowii).</title>
        <authorList>
            <person name="Yu J."/>
            <person name="Hulse-Kemp A.M."/>
            <person name="Babiker E."/>
            <person name="Staton M."/>
        </authorList>
    </citation>
    <scope>NUCLEOTIDE SEQUENCE [LARGE SCALE GENOMIC DNA]</scope>
    <source>
        <strain evidence="2">cv. NJ 8807/NJ 8810</strain>
        <tissue evidence="1">Young leaf</tissue>
    </source>
</reference>
<evidence type="ECO:0000313" key="2">
    <source>
        <dbReference type="Proteomes" id="UP000828048"/>
    </source>
</evidence>
<sequence>MASNSRRLRSDDGSNRSTSQVKAPPQFFKIIHSSAVPYQKLRIPNKFLSQYGKNLGSHVFLKVPSGAVWKVELVKSNGGVWMCNGWKEFAKYYSIGYGHLLVFRYDGSYNFHVIIFDTSASEIEYPLSATHGEQTNINGNGNSRILEKEDIEIDDSVETLDDVPCETYNTRREDTYRRDEIEELGISSCRKTRKASCYRANIEKDSSVEILDDSFVPDFPVSDRERANKKSRMENTSTIREFPPDIQSKGLKLPNQEKNVKIEIEKEYPGDMSIEQKRHPSQMPVKMLSTTGNVNSTAIERARNFKSKKTFFVVQMQPSYVARKYALNMPLKFVKKYLSDNQKNISLQISDGTTWSVRCYAPSVINGKRSIGWGPFARGNNLKVGDVCIFELMSKGIEPKLNVTIFRE</sequence>
<protein>
    <submittedName>
        <fullName evidence="1">Uncharacterized protein</fullName>
    </submittedName>
</protein>
<name>A0ACB7YBI4_9ERIC</name>
<organism evidence="1 2">
    <name type="scientific">Vaccinium darrowii</name>
    <dbReference type="NCBI Taxonomy" id="229202"/>
    <lineage>
        <taxon>Eukaryota</taxon>
        <taxon>Viridiplantae</taxon>
        <taxon>Streptophyta</taxon>
        <taxon>Embryophyta</taxon>
        <taxon>Tracheophyta</taxon>
        <taxon>Spermatophyta</taxon>
        <taxon>Magnoliopsida</taxon>
        <taxon>eudicotyledons</taxon>
        <taxon>Gunneridae</taxon>
        <taxon>Pentapetalae</taxon>
        <taxon>asterids</taxon>
        <taxon>Ericales</taxon>
        <taxon>Ericaceae</taxon>
        <taxon>Vaccinioideae</taxon>
        <taxon>Vaccinieae</taxon>
        <taxon>Vaccinium</taxon>
    </lineage>
</organism>
<accession>A0ACB7YBI4</accession>
<evidence type="ECO:0000313" key="1">
    <source>
        <dbReference type="EMBL" id="KAH7850776.1"/>
    </source>
</evidence>